<dbReference type="Proteomes" id="UP000076552">
    <property type="component" value="Unassembled WGS sequence"/>
</dbReference>
<evidence type="ECO:0000256" key="2">
    <source>
        <dbReference type="ARBA" id="ARBA00022679"/>
    </source>
</evidence>
<dbReference type="AlphaFoldDB" id="A0A166YP03"/>
<dbReference type="PANTHER" id="PTHR31623">
    <property type="entry name" value="F21J9.9"/>
    <property type="match status" value="1"/>
</dbReference>
<organism evidence="3 4">
    <name type="scientific">Colletotrichum tofieldiae</name>
    <dbReference type="NCBI Taxonomy" id="708197"/>
    <lineage>
        <taxon>Eukaryota</taxon>
        <taxon>Fungi</taxon>
        <taxon>Dikarya</taxon>
        <taxon>Ascomycota</taxon>
        <taxon>Pezizomycotina</taxon>
        <taxon>Sordariomycetes</taxon>
        <taxon>Hypocreomycetidae</taxon>
        <taxon>Glomerellales</taxon>
        <taxon>Glomerellaceae</taxon>
        <taxon>Colletotrichum</taxon>
        <taxon>Colletotrichum spaethianum species complex</taxon>
    </lineage>
</organism>
<reference evidence="3 4" key="1">
    <citation type="submission" date="2015-06" db="EMBL/GenBank/DDBJ databases">
        <title>Survival trade-offs in plant roots during colonization by closely related pathogenic and mutualistic fungi.</title>
        <authorList>
            <person name="Hacquard S."/>
            <person name="Kracher B."/>
            <person name="Hiruma K."/>
            <person name="Weinman A."/>
            <person name="Muench P."/>
            <person name="Garrido Oter R."/>
            <person name="Ver Loren van Themaat E."/>
            <person name="Dallerey J.-F."/>
            <person name="Damm U."/>
            <person name="Henrissat B."/>
            <person name="Lespinet O."/>
            <person name="Thon M."/>
            <person name="Kemen E."/>
            <person name="McHardy A.C."/>
            <person name="Schulze-Lefert P."/>
            <person name="O'Connell R.J."/>
        </authorList>
    </citation>
    <scope>NUCLEOTIDE SEQUENCE [LARGE SCALE GENOMIC DNA]</scope>
    <source>
        <strain evidence="3 4">0861</strain>
    </source>
</reference>
<evidence type="ECO:0000313" key="3">
    <source>
        <dbReference type="EMBL" id="KZL77889.1"/>
    </source>
</evidence>
<dbReference type="STRING" id="708197.A0A166YP03"/>
<gene>
    <name evidence="3" type="ORF">CT0861_02695</name>
</gene>
<evidence type="ECO:0000313" key="4">
    <source>
        <dbReference type="Proteomes" id="UP000076552"/>
    </source>
</evidence>
<comment type="caution">
    <text evidence="3">The sequence shown here is derived from an EMBL/GenBank/DDBJ whole genome shotgun (WGS) entry which is preliminary data.</text>
</comment>
<keyword evidence="2 3" id="KW-0808">Transferase</keyword>
<accession>A0A166YP03</accession>
<comment type="similarity">
    <text evidence="1">Belongs to the plant acyltransferase family.</text>
</comment>
<dbReference type="Pfam" id="PF02458">
    <property type="entry name" value="Transferase"/>
    <property type="match status" value="2"/>
</dbReference>
<dbReference type="Gene3D" id="3.30.559.10">
    <property type="entry name" value="Chloramphenicol acetyltransferase-like domain"/>
    <property type="match status" value="2"/>
</dbReference>
<dbReference type="PANTHER" id="PTHR31623:SF17">
    <property type="entry name" value="F21J9.9"/>
    <property type="match status" value="1"/>
</dbReference>
<dbReference type="EMBL" id="LFIV01000005">
    <property type="protein sequence ID" value="KZL77889.1"/>
    <property type="molecule type" value="Genomic_DNA"/>
</dbReference>
<dbReference type="GO" id="GO:0016740">
    <property type="term" value="F:transferase activity"/>
    <property type="evidence" value="ECO:0007669"/>
    <property type="project" value="UniProtKB-KW"/>
</dbReference>
<proteinExistence type="inferred from homology"/>
<sequence length="538" mass="59533">MAPNSAAAIHHIKSVRRIFPEIASTAPIISKLSIVDATVARFTPAAAIWLYDKPRDGNFSHLKLFEIMSQALSQTLNDYPHFAGQIQWATQDMVKDDVVPRHLGRPVVVHGTPNDPGVEIITVNYDISLDEVVPSRDQRATQLKEWNASGFQQSDFLPQTKIALMSLNAIEGLPVMAVQLTTFKCGGFGLSAKISHPLADAITLTNFMHLWAARSRTLLGNDAKDDIELFKPVFDPARLDQVARLHPGSLAVSEQVTKARSLPMHRFDWWAEDAPGFPVAVKRASLATMPASDELSTTKLSPSTFPPWSTWNMSAAVDHAQIYFTADELTRMKEAAQASLPDNLKSLRISRLDAVLAHVWTLMNRARGHQGNRESVYMDITLGLRNRVSPPLPDTFVGSPLLIGYLEKTADDAASEELGCVAGAIRQMLSQFTPDAVAAYIHDAAHEVSPQRLWQGFLGTHHTIVTSWVRAKTYELDFLGSQDFARYVQGVMPRVDGLLQIVDIADTGDVDISVCMECDAMGRLLKDPFLRRYEISDK</sequence>
<dbReference type="InterPro" id="IPR023213">
    <property type="entry name" value="CAT-like_dom_sf"/>
</dbReference>
<keyword evidence="4" id="KW-1185">Reference proteome</keyword>
<protein>
    <submittedName>
        <fullName evidence="3">Transferase family protein</fullName>
    </submittedName>
</protein>
<name>A0A166YP03_9PEZI</name>
<evidence type="ECO:0000256" key="1">
    <source>
        <dbReference type="ARBA" id="ARBA00009861"/>
    </source>
</evidence>